<dbReference type="Proteomes" id="UP001596411">
    <property type="component" value="Unassembled WGS sequence"/>
</dbReference>
<comment type="caution">
    <text evidence="2">The sequence shown here is derived from an EMBL/GenBank/DDBJ whole genome shotgun (WGS) entry which is preliminary data.</text>
</comment>
<keyword evidence="1" id="KW-0812">Transmembrane</keyword>
<dbReference type="RefSeq" id="WP_379729650.1">
    <property type="nucleotide sequence ID" value="NZ_JBHSZP010000014.1"/>
</dbReference>
<evidence type="ECO:0000313" key="2">
    <source>
        <dbReference type="EMBL" id="MFC7089572.1"/>
    </source>
</evidence>
<gene>
    <name evidence="2" type="ORF">ACFQH5_08425</name>
</gene>
<name>A0ABW2EV72_9GAMM</name>
<proteinExistence type="predicted"/>
<keyword evidence="1" id="KW-1133">Transmembrane helix</keyword>
<accession>A0ABW2EV72</accession>
<reference evidence="3" key="1">
    <citation type="journal article" date="2019" name="Int. J. Syst. Evol. Microbiol.">
        <title>The Global Catalogue of Microorganisms (GCM) 10K type strain sequencing project: providing services to taxonomists for standard genome sequencing and annotation.</title>
        <authorList>
            <consortium name="The Broad Institute Genomics Platform"/>
            <consortium name="The Broad Institute Genome Sequencing Center for Infectious Disease"/>
            <person name="Wu L."/>
            <person name="Ma J."/>
        </authorList>
    </citation>
    <scope>NUCLEOTIDE SEQUENCE [LARGE SCALE GENOMIC DNA]</scope>
    <source>
        <strain evidence="3">CGMCC 1.13666</strain>
    </source>
</reference>
<keyword evidence="3" id="KW-1185">Reference proteome</keyword>
<evidence type="ECO:0000256" key="1">
    <source>
        <dbReference type="SAM" id="Phobius"/>
    </source>
</evidence>
<organism evidence="2 3">
    <name type="scientific">Halomonas salifodinae</name>
    <dbReference type="NCBI Taxonomy" id="438745"/>
    <lineage>
        <taxon>Bacteria</taxon>
        <taxon>Pseudomonadati</taxon>
        <taxon>Pseudomonadota</taxon>
        <taxon>Gammaproteobacteria</taxon>
        <taxon>Oceanospirillales</taxon>
        <taxon>Halomonadaceae</taxon>
        <taxon>Halomonas</taxon>
    </lineage>
</organism>
<dbReference type="EMBL" id="JBHSZP010000014">
    <property type="protein sequence ID" value="MFC7089572.1"/>
    <property type="molecule type" value="Genomic_DNA"/>
</dbReference>
<evidence type="ECO:0000313" key="3">
    <source>
        <dbReference type="Proteomes" id="UP001596411"/>
    </source>
</evidence>
<keyword evidence="1" id="KW-0472">Membrane</keyword>
<sequence>MMGSENCMWGMAGMGLIAILLLIALGLGLVALVKYTRSGQ</sequence>
<feature type="transmembrane region" description="Helical" evidence="1">
    <location>
        <begin position="12"/>
        <end position="33"/>
    </location>
</feature>
<protein>
    <submittedName>
        <fullName evidence="2">Uncharacterized protein</fullName>
    </submittedName>
</protein>